<feature type="transmembrane region" description="Helical" evidence="10">
    <location>
        <begin position="43"/>
        <end position="67"/>
    </location>
</feature>
<feature type="domain" description="ABC transmembrane type-1" evidence="12">
    <location>
        <begin position="52"/>
        <end position="345"/>
    </location>
</feature>
<feature type="region of interest" description="Disordered" evidence="9">
    <location>
        <begin position="618"/>
        <end position="665"/>
    </location>
</feature>
<keyword evidence="3" id="KW-1003">Cell membrane</keyword>
<evidence type="ECO:0000256" key="5">
    <source>
        <dbReference type="ARBA" id="ARBA00022741"/>
    </source>
</evidence>
<dbReference type="InterPro" id="IPR011527">
    <property type="entry name" value="ABC1_TM_dom"/>
</dbReference>
<evidence type="ECO:0000259" key="11">
    <source>
        <dbReference type="PROSITE" id="PS50893"/>
    </source>
</evidence>
<evidence type="ECO:0000313" key="14">
    <source>
        <dbReference type="Proteomes" id="UP000238348"/>
    </source>
</evidence>
<dbReference type="Proteomes" id="UP000238348">
    <property type="component" value="Chromosome"/>
</dbReference>
<feature type="transmembrane region" description="Helical" evidence="10">
    <location>
        <begin position="201"/>
        <end position="224"/>
    </location>
</feature>
<dbReference type="GO" id="GO:0016887">
    <property type="term" value="F:ATP hydrolysis activity"/>
    <property type="evidence" value="ECO:0007669"/>
    <property type="project" value="InterPro"/>
</dbReference>
<evidence type="ECO:0000256" key="7">
    <source>
        <dbReference type="ARBA" id="ARBA00022989"/>
    </source>
</evidence>
<dbReference type="OrthoDB" id="9772049at2"/>
<dbReference type="Gene3D" id="3.40.50.300">
    <property type="entry name" value="P-loop containing nucleotide triphosphate hydrolases"/>
    <property type="match status" value="1"/>
</dbReference>
<reference evidence="13 14" key="1">
    <citation type="submission" date="2015-09" db="EMBL/GenBank/DDBJ databases">
        <title>Sorangium comparison.</title>
        <authorList>
            <person name="Zaburannyi N."/>
            <person name="Bunk B."/>
            <person name="Overmann J."/>
            <person name="Mueller R."/>
        </authorList>
    </citation>
    <scope>NUCLEOTIDE SEQUENCE [LARGE SCALE GENOMIC DNA]</scope>
    <source>
        <strain evidence="13 14">So ce26</strain>
    </source>
</reference>
<keyword evidence="6" id="KW-0067">ATP-binding</keyword>
<dbReference type="GO" id="GO:0034040">
    <property type="term" value="F:ATPase-coupled lipid transmembrane transporter activity"/>
    <property type="evidence" value="ECO:0007669"/>
    <property type="project" value="TreeGrafter"/>
</dbReference>
<dbReference type="InterPro" id="IPR036640">
    <property type="entry name" value="ABC1_TM_sf"/>
</dbReference>
<dbReference type="GO" id="GO:0005886">
    <property type="term" value="C:plasma membrane"/>
    <property type="evidence" value="ECO:0007669"/>
    <property type="project" value="UniProtKB-SubCell"/>
</dbReference>
<evidence type="ECO:0000256" key="10">
    <source>
        <dbReference type="SAM" id="Phobius"/>
    </source>
</evidence>
<dbReference type="GO" id="GO:0140359">
    <property type="term" value="F:ABC-type transporter activity"/>
    <property type="evidence" value="ECO:0007669"/>
    <property type="project" value="InterPro"/>
</dbReference>
<dbReference type="SUPFAM" id="SSF90123">
    <property type="entry name" value="ABC transporter transmembrane region"/>
    <property type="match status" value="1"/>
</dbReference>
<dbReference type="AlphaFoldDB" id="A0A2L0EIF9"/>
<dbReference type="EMBL" id="CP012673">
    <property type="protein sequence ID" value="AUX39076.1"/>
    <property type="molecule type" value="Genomic_DNA"/>
</dbReference>
<dbReference type="InterPro" id="IPR017871">
    <property type="entry name" value="ABC_transporter-like_CS"/>
</dbReference>
<dbReference type="InterPro" id="IPR039421">
    <property type="entry name" value="Type_1_exporter"/>
</dbReference>
<evidence type="ECO:0000256" key="9">
    <source>
        <dbReference type="SAM" id="MobiDB-lite"/>
    </source>
</evidence>
<accession>A0A2L0EIF9</accession>
<feature type="transmembrane region" description="Helical" evidence="10">
    <location>
        <begin position="177"/>
        <end position="194"/>
    </location>
</feature>
<dbReference type="PANTHER" id="PTHR24221">
    <property type="entry name" value="ATP-BINDING CASSETTE SUB-FAMILY B"/>
    <property type="match status" value="1"/>
</dbReference>
<protein>
    <submittedName>
        <fullName evidence="13">Sugar ABC transporter</fullName>
    </submittedName>
</protein>
<organism evidence="13 14">
    <name type="scientific">Sorangium cellulosum</name>
    <name type="common">Polyangium cellulosum</name>
    <dbReference type="NCBI Taxonomy" id="56"/>
    <lineage>
        <taxon>Bacteria</taxon>
        <taxon>Pseudomonadati</taxon>
        <taxon>Myxococcota</taxon>
        <taxon>Polyangia</taxon>
        <taxon>Polyangiales</taxon>
        <taxon>Polyangiaceae</taxon>
        <taxon>Sorangium</taxon>
    </lineage>
</organism>
<comment type="subcellular location">
    <subcellularLocation>
        <location evidence="1">Cell membrane</location>
        <topology evidence="1">Multi-pass membrane protein</topology>
    </subcellularLocation>
</comment>
<proteinExistence type="predicted"/>
<dbReference type="PROSITE" id="PS00211">
    <property type="entry name" value="ABC_TRANSPORTER_1"/>
    <property type="match status" value="1"/>
</dbReference>
<feature type="domain" description="ABC transporter" evidence="11">
    <location>
        <begin position="379"/>
        <end position="613"/>
    </location>
</feature>
<name>A0A2L0EIF9_SORCE</name>
<dbReference type="SMART" id="SM00382">
    <property type="entry name" value="AAA"/>
    <property type="match status" value="1"/>
</dbReference>
<dbReference type="PROSITE" id="PS50893">
    <property type="entry name" value="ABC_TRANSPORTER_2"/>
    <property type="match status" value="1"/>
</dbReference>
<keyword evidence="8 10" id="KW-0472">Membrane</keyword>
<evidence type="ECO:0000256" key="3">
    <source>
        <dbReference type="ARBA" id="ARBA00022475"/>
    </source>
</evidence>
<gene>
    <name evidence="13" type="primary">fbpC</name>
    <name evidence="13" type="ORF">SOCE26_004580</name>
</gene>
<keyword evidence="5" id="KW-0547">Nucleotide-binding</keyword>
<dbReference type="SUPFAM" id="SSF52540">
    <property type="entry name" value="P-loop containing nucleoside triphosphate hydrolases"/>
    <property type="match status" value="1"/>
</dbReference>
<evidence type="ECO:0000313" key="13">
    <source>
        <dbReference type="EMBL" id="AUX39076.1"/>
    </source>
</evidence>
<dbReference type="FunFam" id="3.40.50.300:FF:000221">
    <property type="entry name" value="Multidrug ABC transporter ATP-binding protein"/>
    <property type="match status" value="1"/>
</dbReference>
<dbReference type="PROSITE" id="PS50929">
    <property type="entry name" value="ABC_TM1F"/>
    <property type="match status" value="1"/>
</dbReference>
<dbReference type="RefSeq" id="WP_104977102.1">
    <property type="nucleotide sequence ID" value="NZ_CP012673.1"/>
</dbReference>
<evidence type="ECO:0000256" key="1">
    <source>
        <dbReference type="ARBA" id="ARBA00004651"/>
    </source>
</evidence>
<keyword evidence="4 10" id="KW-0812">Transmembrane</keyword>
<evidence type="ECO:0000256" key="4">
    <source>
        <dbReference type="ARBA" id="ARBA00022692"/>
    </source>
</evidence>
<feature type="compositionally biased region" description="Basic and acidic residues" evidence="9">
    <location>
        <begin position="622"/>
        <end position="646"/>
    </location>
</feature>
<dbReference type="InterPro" id="IPR003439">
    <property type="entry name" value="ABC_transporter-like_ATP-bd"/>
</dbReference>
<evidence type="ECO:0000256" key="6">
    <source>
        <dbReference type="ARBA" id="ARBA00022840"/>
    </source>
</evidence>
<dbReference type="CDD" id="cd07346">
    <property type="entry name" value="ABC_6TM_exporters"/>
    <property type="match status" value="1"/>
</dbReference>
<keyword evidence="2" id="KW-0813">Transport</keyword>
<evidence type="ECO:0000256" key="2">
    <source>
        <dbReference type="ARBA" id="ARBA00022448"/>
    </source>
</evidence>
<evidence type="ECO:0000259" key="12">
    <source>
        <dbReference type="PROSITE" id="PS50929"/>
    </source>
</evidence>
<dbReference type="Pfam" id="PF00005">
    <property type="entry name" value="ABC_tran"/>
    <property type="match status" value="1"/>
</dbReference>
<dbReference type="Gene3D" id="1.20.1560.10">
    <property type="entry name" value="ABC transporter type 1, transmembrane domain"/>
    <property type="match status" value="1"/>
</dbReference>
<dbReference type="PANTHER" id="PTHR24221:SF646">
    <property type="entry name" value="HAEMOLYSIN SECRETION ATP-BINDING PROTEIN"/>
    <property type="match status" value="1"/>
</dbReference>
<dbReference type="Pfam" id="PF00664">
    <property type="entry name" value="ABC_membrane"/>
    <property type="match status" value="1"/>
</dbReference>
<dbReference type="InterPro" id="IPR027417">
    <property type="entry name" value="P-loop_NTPase"/>
</dbReference>
<feature type="transmembrane region" description="Helical" evidence="10">
    <location>
        <begin position="95"/>
        <end position="115"/>
    </location>
</feature>
<keyword evidence="7 10" id="KW-1133">Transmembrane helix</keyword>
<feature type="transmembrane region" description="Helical" evidence="10">
    <location>
        <begin position="292"/>
        <end position="310"/>
    </location>
</feature>
<evidence type="ECO:0000256" key="8">
    <source>
        <dbReference type="ARBA" id="ARBA00023136"/>
    </source>
</evidence>
<sequence length="665" mass="72630">MLSGSHGELGAPLSAGRTRAGRSLLLRLLGLSWVYRGRVARVLGYQVVLLSLGLTGLGLTGLAIDLLRYRLDPSIRRPELPFGLGWPVDVDREPLGAIVGIGVVILAMAALRAVLNYGYALAVGHLVHMEIVPDLRARVYDKLQRLSFRFFDANKSGSLINRVTGDVQLVRSFVDGVLLQSVIMVLSLGLYVGYMVRTDALLTLACLAPTPLIWLASTLFARWVRPAYLRNRELVDRMVLSFTEGLQGIQVIKGLGREQEIHRRFDERSREVREQQQDTFWKVSVLSPTIDLLGQTNLVILLGMGGLLVARDRMTLGQLVVFAGILQQFSGQVASMATLVNTAQQSFIGARRVFEVLDTPVEIESPGAPERPSRIEGHLAFERVTFGYQAGRPVLHDVDLDIAPGQFIAVVGPTGAGKSTLLSLIPRFYDPTAGRVLLDGIDLRRHDLELLRRRTGVVFQDNFLFSNTVAANIAFGAPHATREQIERAAKIACAHEFIRELPEGYDTELGESAVNLSGGQRQRLAIARAVLLDPPLLLLDDPTAAVDASTEREILGAIHSATQGRTTIMATHRPHLLRRADQVIVLDRGRIAERGTHDELLGRRGHYASALALHHAHAAAARADDTPSRRGADDRPSHRGADDTPSRRGGGGARPAPPGRTEEPA</sequence>
<dbReference type="GO" id="GO:0005524">
    <property type="term" value="F:ATP binding"/>
    <property type="evidence" value="ECO:0007669"/>
    <property type="project" value="UniProtKB-KW"/>
</dbReference>
<dbReference type="InterPro" id="IPR003593">
    <property type="entry name" value="AAA+_ATPase"/>
</dbReference>